<protein>
    <submittedName>
        <fullName evidence="3">HupH hydrogenase expression protein</fullName>
    </submittedName>
</protein>
<dbReference type="Gene3D" id="3.30.1370.140">
    <property type="entry name" value="HupH hydrogenase expression protein, C-terminal domain"/>
    <property type="match status" value="2"/>
</dbReference>
<sequence length="257" mass="28403">MPLTRPRLTDRSPLLEPAMAVDCPQGLRLLERLLEQLADYRIAEPPRRLDLTPLPEADRLLVNQALGEGEVSILFSGDDLTRVQETRLTGIWRVQSGDTSGQRPRDEIEIAEIPSLVRDSAFKGAATQLSLDDTPPAGVLGARALLPQLNEQVALWRFGDAPSIVNLNLLPISEQDTSYLEQRLGRGPVVILSRGYGHCRITATALRHCWWVQHFNADDRMILNSIEVVDVPAAALAAQEDIEDSAQRLAEILGALR</sequence>
<accession>I3YF33</accession>
<evidence type="ECO:0000313" key="4">
    <source>
        <dbReference type="Proteomes" id="UP000006062"/>
    </source>
</evidence>
<dbReference type="AlphaFoldDB" id="I3YF33"/>
<dbReference type="Proteomes" id="UP000006062">
    <property type="component" value="Chromosome"/>
</dbReference>
<dbReference type="InterPro" id="IPR038527">
    <property type="entry name" value="HupH_C_sf"/>
</dbReference>
<evidence type="ECO:0000256" key="1">
    <source>
        <dbReference type="ARBA" id="ARBA00010832"/>
    </source>
</evidence>
<dbReference type="EMBL" id="CP003154">
    <property type="protein sequence ID" value="AFL75601.1"/>
    <property type="molecule type" value="Genomic_DNA"/>
</dbReference>
<organism evidence="3 4">
    <name type="scientific">Thiocystis violascens (strain ATCC 17096 / DSM 198 / 6111)</name>
    <name type="common">Chromatium violascens</name>
    <dbReference type="NCBI Taxonomy" id="765911"/>
    <lineage>
        <taxon>Bacteria</taxon>
        <taxon>Pseudomonadati</taxon>
        <taxon>Pseudomonadota</taxon>
        <taxon>Gammaproteobacteria</taxon>
        <taxon>Chromatiales</taxon>
        <taxon>Chromatiaceae</taxon>
        <taxon>Thiocystis</taxon>
    </lineage>
</organism>
<dbReference type="KEGG" id="tvi:Thivi_3756"/>
<dbReference type="InterPro" id="IPR006894">
    <property type="entry name" value="HupH_Hydgase_express_prot_C"/>
</dbReference>
<dbReference type="eggNOG" id="COG1773">
    <property type="taxonomic scope" value="Bacteria"/>
</dbReference>
<dbReference type="STRING" id="765911.Thivi_3756"/>
<feature type="domain" description="HupH hydrogenase expression protein C-terminal" evidence="2">
    <location>
        <begin position="28"/>
        <end position="119"/>
    </location>
</feature>
<dbReference type="RefSeq" id="WP_014779993.1">
    <property type="nucleotide sequence ID" value="NC_018012.1"/>
</dbReference>
<evidence type="ECO:0000313" key="3">
    <source>
        <dbReference type="EMBL" id="AFL75601.1"/>
    </source>
</evidence>
<evidence type="ECO:0000259" key="2">
    <source>
        <dbReference type="Pfam" id="PF04809"/>
    </source>
</evidence>
<reference evidence="3 4" key="1">
    <citation type="submission" date="2012-06" db="EMBL/GenBank/DDBJ databases">
        <title>Complete sequence of Thiocystis violascens DSM 198.</title>
        <authorList>
            <consortium name="US DOE Joint Genome Institute"/>
            <person name="Lucas S."/>
            <person name="Han J."/>
            <person name="Lapidus A."/>
            <person name="Cheng J.-F."/>
            <person name="Goodwin L."/>
            <person name="Pitluck S."/>
            <person name="Peters L."/>
            <person name="Ovchinnikova G."/>
            <person name="Teshima H."/>
            <person name="Detter J.C."/>
            <person name="Han C."/>
            <person name="Tapia R."/>
            <person name="Land M."/>
            <person name="Hauser L."/>
            <person name="Kyrpides N."/>
            <person name="Ivanova N."/>
            <person name="Pagani I."/>
            <person name="Vogl K."/>
            <person name="Liu Z."/>
            <person name="Frigaard N.-U."/>
            <person name="Bryant D."/>
            <person name="Woyke T."/>
        </authorList>
    </citation>
    <scope>NUCLEOTIDE SEQUENCE [LARGE SCALE GENOMIC DNA]</scope>
    <source>
        <strain evidence="4">ATCC 17096 / DSM 198 / 6111</strain>
    </source>
</reference>
<dbReference type="HOGENOM" id="CLU_079566_0_0_6"/>
<keyword evidence="4" id="KW-1185">Reference proteome</keyword>
<feature type="domain" description="HupH hydrogenase expression protein C-terminal" evidence="2">
    <location>
        <begin position="139"/>
        <end position="255"/>
    </location>
</feature>
<dbReference type="OrthoDB" id="6560677at2"/>
<gene>
    <name evidence="3" type="ordered locus">Thivi_3756</name>
</gene>
<dbReference type="Pfam" id="PF04809">
    <property type="entry name" value="HupH_C"/>
    <property type="match status" value="2"/>
</dbReference>
<name>I3YF33_THIV6</name>
<comment type="similarity">
    <text evidence="1">Belongs to the HupH/HyaF family.</text>
</comment>
<proteinExistence type="inferred from homology"/>